<dbReference type="Proteomes" id="UP000709959">
    <property type="component" value="Unassembled WGS sequence"/>
</dbReference>
<dbReference type="Gene3D" id="3.30.750.24">
    <property type="entry name" value="STAS domain"/>
    <property type="match status" value="1"/>
</dbReference>
<dbReference type="InterPro" id="IPR036513">
    <property type="entry name" value="STAS_dom_sf"/>
</dbReference>
<dbReference type="InterPro" id="IPR003658">
    <property type="entry name" value="Anti-sigma_ant"/>
</dbReference>
<evidence type="ECO:0000256" key="1">
    <source>
        <dbReference type="ARBA" id="ARBA00009013"/>
    </source>
</evidence>
<dbReference type="EMBL" id="JADKCH010000009">
    <property type="protein sequence ID" value="MBK8572843.1"/>
    <property type="molecule type" value="Genomic_DNA"/>
</dbReference>
<dbReference type="PANTHER" id="PTHR33495">
    <property type="entry name" value="ANTI-SIGMA FACTOR ANTAGONIST TM_1081-RELATED-RELATED"/>
    <property type="match status" value="1"/>
</dbReference>
<evidence type="ECO:0000313" key="4">
    <source>
        <dbReference type="EMBL" id="MBK8572843.1"/>
    </source>
</evidence>
<gene>
    <name evidence="4" type="ORF">IPN91_09405</name>
</gene>
<comment type="similarity">
    <text evidence="1 2">Belongs to the anti-sigma-factor antagonist family.</text>
</comment>
<accession>A0A936F2T2</accession>
<dbReference type="NCBIfam" id="TIGR00377">
    <property type="entry name" value="ant_ant_sig"/>
    <property type="match status" value="1"/>
</dbReference>
<name>A0A936F2T2_9BACT</name>
<organism evidence="4 5">
    <name type="scientific">Candidatus Geothrix odensensis</name>
    <dbReference type="NCBI Taxonomy" id="2954440"/>
    <lineage>
        <taxon>Bacteria</taxon>
        <taxon>Pseudomonadati</taxon>
        <taxon>Acidobacteriota</taxon>
        <taxon>Holophagae</taxon>
        <taxon>Holophagales</taxon>
        <taxon>Holophagaceae</taxon>
        <taxon>Geothrix</taxon>
    </lineage>
</organism>
<dbReference type="CDD" id="cd07043">
    <property type="entry name" value="STAS_anti-anti-sigma_factors"/>
    <property type="match status" value="1"/>
</dbReference>
<evidence type="ECO:0000259" key="3">
    <source>
        <dbReference type="PROSITE" id="PS50801"/>
    </source>
</evidence>
<comment type="caution">
    <text evidence="4">The sequence shown here is derived from an EMBL/GenBank/DDBJ whole genome shotgun (WGS) entry which is preliminary data.</text>
</comment>
<proteinExistence type="inferred from homology"/>
<dbReference type="Pfam" id="PF01740">
    <property type="entry name" value="STAS"/>
    <property type="match status" value="1"/>
</dbReference>
<dbReference type="AlphaFoldDB" id="A0A936F2T2"/>
<dbReference type="InterPro" id="IPR002645">
    <property type="entry name" value="STAS_dom"/>
</dbReference>
<dbReference type="PANTHER" id="PTHR33495:SF2">
    <property type="entry name" value="ANTI-SIGMA FACTOR ANTAGONIST TM_1081-RELATED"/>
    <property type="match status" value="1"/>
</dbReference>
<reference evidence="4 5" key="1">
    <citation type="submission" date="2020-10" db="EMBL/GenBank/DDBJ databases">
        <title>Connecting structure to function with the recovery of over 1000 high-quality activated sludge metagenome-assembled genomes encoding full-length rRNA genes using long-read sequencing.</title>
        <authorList>
            <person name="Singleton C.M."/>
            <person name="Petriglieri F."/>
            <person name="Kristensen J.M."/>
            <person name="Kirkegaard R.H."/>
            <person name="Michaelsen T.Y."/>
            <person name="Andersen M.H."/>
            <person name="Karst S.M."/>
            <person name="Dueholm M.S."/>
            <person name="Nielsen P.H."/>
            <person name="Albertsen M."/>
        </authorList>
    </citation>
    <scope>NUCLEOTIDE SEQUENCE [LARGE SCALE GENOMIC DNA]</scope>
    <source>
        <strain evidence="4">OdNE_18-Q3-R46-58_MAXAC.008</strain>
    </source>
</reference>
<dbReference type="GO" id="GO:0043856">
    <property type="term" value="F:anti-sigma factor antagonist activity"/>
    <property type="evidence" value="ECO:0007669"/>
    <property type="project" value="InterPro"/>
</dbReference>
<sequence>MLNIQTRQEGTASVVSIQGKVNFEVTAQLRDVIRETVATAQPKLLTINLEGVSFIDSSGLGLLVAARNSVDKSGGKLHLCCLPAPVKKTFDQTNLTNYFSIFATEQDALRGA</sequence>
<dbReference type="PROSITE" id="PS50801">
    <property type="entry name" value="STAS"/>
    <property type="match status" value="1"/>
</dbReference>
<protein>
    <recommendedName>
        <fullName evidence="2">Anti-sigma factor antagonist</fullName>
    </recommendedName>
</protein>
<evidence type="ECO:0000256" key="2">
    <source>
        <dbReference type="RuleBase" id="RU003749"/>
    </source>
</evidence>
<feature type="domain" description="STAS" evidence="3">
    <location>
        <begin position="2"/>
        <end position="112"/>
    </location>
</feature>
<dbReference type="SUPFAM" id="SSF52091">
    <property type="entry name" value="SpoIIaa-like"/>
    <property type="match status" value="1"/>
</dbReference>
<evidence type="ECO:0000313" key="5">
    <source>
        <dbReference type="Proteomes" id="UP000709959"/>
    </source>
</evidence>